<comment type="caution">
    <text evidence="6">The sequence shown here is derived from an EMBL/GenBank/DDBJ whole genome shotgun (WGS) entry which is preliminary data.</text>
</comment>
<feature type="region of interest" description="Disordered" evidence="3">
    <location>
        <begin position="15"/>
        <end position="45"/>
    </location>
</feature>
<dbReference type="InterPro" id="IPR050361">
    <property type="entry name" value="MPP/UQCRC_Complex"/>
</dbReference>
<dbReference type="Pfam" id="PF05193">
    <property type="entry name" value="Peptidase_M16_C"/>
    <property type="match status" value="1"/>
</dbReference>
<evidence type="ECO:0000259" key="4">
    <source>
        <dbReference type="Pfam" id="PF00675"/>
    </source>
</evidence>
<gene>
    <name evidence="6" type="ORF">HD598_000298</name>
</gene>
<dbReference type="PANTHER" id="PTHR11851">
    <property type="entry name" value="METALLOPROTEASE"/>
    <property type="match status" value="1"/>
</dbReference>
<evidence type="ECO:0000256" key="3">
    <source>
        <dbReference type="SAM" id="MobiDB-lite"/>
    </source>
</evidence>
<dbReference type="InterPro" id="IPR007863">
    <property type="entry name" value="Peptidase_M16_C"/>
</dbReference>
<dbReference type="RefSeq" id="WP_183663338.1">
    <property type="nucleotide sequence ID" value="NZ_BAAARH010000009.1"/>
</dbReference>
<dbReference type="Proteomes" id="UP000580797">
    <property type="component" value="Unassembled WGS sequence"/>
</dbReference>
<name>A0A7W8WXU4_9MICC</name>
<dbReference type="PANTHER" id="PTHR11851:SF49">
    <property type="entry name" value="MITOCHONDRIAL-PROCESSING PEPTIDASE SUBUNIT ALPHA"/>
    <property type="match status" value="1"/>
</dbReference>
<evidence type="ECO:0000313" key="6">
    <source>
        <dbReference type="EMBL" id="MBB5511611.1"/>
    </source>
</evidence>
<dbReference type="GO" id="GO:0004222">
    <property type="term" value="F:metalloendopeptidase activity"/>
    <property type="evidence" value="ECO:0007669"/>
    <property type="project" value="InterPro"/>
</dbReference>
<sequence>MAIVPLPLKGTGIADAKSGRNVLDPSATAPIEAGDPTLIHGEPGGSVVRRSVLRGGVRVLTEAMPGQRSATIGLWIGVGSRDEMPGQFGSTHFLEHLLFKGTERRSALEIAQAFDEVGGESNAATAKESTCYYARVLDSDLPMAIDVIADMITSAKIDPEDLEQERDVILEELAMDADDPGDYAHERFVAAVLGDHPLGRPIGGTPEIITSVSRDDVLKHYARNYVPSELVITAAGSLDHDDVCSLVEQALERGGWDLDEGADPAPRRSHQPAEIHGQHTLDVFHRPVEQAHIIMGCPGIVATDDRRFTMNVLNAILGDGMSSRLFQEVREKRGLAYATYSFSAGYSDAGYFGMYAGCGPAKVEEAISILGREFDLLASEGVTEEELKKAVGQLSGGIVLALEDPGSRMSRLGTAELVLGEFRDIDESLARLRAVTREDIQALAQELASRPRTITVVGPFKTGNEIVPA</sequence>
<dbReference type="InterPro" id="IPR011765">
    <property type="entry name" value="Pept_M16_N"/>
</dbReference>
<comment type="similarity">
    <text evidence="1 2">Belongs to the peptidase M16 family.</text>
</comment>
<dbReference type="InterPro" id="IPR011249">
    <property type="entry name" value="Metalloenz_LuxS/M16"/>
</dbReference>
<dbReference type="Gene3D" id="3.30.830.10">
    <property type="entry name" value="Metalloenzyme, LuxS/M16 peptidase-like"/>
    <property type="match status" value="2"/>
</dbReference>
<proteinExistence type="inferred from homology"/>
<dbReference type="GO" id="GO:0046872">
    <property type="term" value="F:metal ion binding"/>
    <property type="evidence" value="ECO:0007669"/>
    <property type="project" value="InterPro"/>
</dbReference>
<feature type="domain" description="Peptidase M16 C-terminal" evidence="5">
    <location>
        <begin position="211"/>
        <end position="394"/>
    </location>
</feature>
<accession>A0A7W8WXU4</accession>
<dbReference type="GO" id="GO:0006508">
    <property type="term" value="P:proteolysis"/>
    <property type="evidence" value="ECO:0007669"/>
    <property type="project" value="InterPro"/>
</dbReference>
<evidence type="ECO:0000313" key="7">
    <source>
        <dbReference type="Proteomes" id="UP000580797"/>
    </source>
</evidence>
<evidence type="ECO:0000256" key="2">
    <source>
        <dbReference type="RuleBase" id="RU004447"/>
    </source>
</evidence>
<dbReference type="EMBL" id="JACHDR010000001">
    <property type="protein sequence ID" value="MBB5511611.1"/>
    <property type="molecule type" value="Genomic_DNA"/>
</dbReference>
<dbReference type="Pfam" id="PF00675">
    <property type="entry name" value="Peptidase_M16"/>
    <property type="match status" value="1"/>
</dbReference>
<dbReference type="SUPFAM" id="SSF63411">
    <property type="entry name" value="LuxS/MPP-like metallohydrolase"/>
    <property type="match status" value="2"/>
</dbReference>
<protein>
    <submittedName>
        <fullName evidence="6">Putative Zn-dependent peptidase</fullName>
    </submittedName>
</protein>
<reference evidence="6 7" key="1">
    <citation type="submission" date="2020-08" db="EMBL/GenBank/DDBJ databases">
        <title>Sequencing the genomes of 1000 actinobacteria strains.</title>
        <authorList>
            <person name="Klenk H.-P."/>
        </authorList>
    </citation>
    <scope>NUCLEOTIDE SEQUENCE [LARGE SCALE GENOMIC DNA]</scope>
    <source>
        <strain evidence="6 7">DSM 105783</strain>
    </source>
</reference>
<dbReference type="AlphaFoldDB" id="A0A7W8WXU4"/>
<evidence type="ECO:0000259" key="5">
    <source>
        <dbReference type="Pfam" id="PF05193"/>
    </source>
</evidence>
<organism evidence="6 7">
    <name type="scientific">Neomicrococcus aestuarii</name>
    <dbReference type="NCBI Taxonomy" id="556325"/>
    <lineage>
        <taxon>Bacteria</taxon>
        <taxon>Bacillati</taxon>
        <taxon>Actinomycetota</taxon>
        <taxon>Actinomycetes</taxon>
        <taxon>Micrococcales</taxon>
        <taxon>Micrococcaceae</taxon>
        <taxon>Neomicrococcus</taxon>
    </lineage>
</organism>
<dbReference type="InterPro" id="IPR001431">
    <property type="entry name" value="Pept_M16_Zn_BS"/>
</dbReference>
<feature type="domain" description="Peptidase M16 N-terminal" evidence="4">
    <location>
        <begin position="58"/>
        <end position="205"/>
    </location>
</feature>
<dbReference type="PROSITE" id="PS00143">
    <property type="entry name" value="INSULINASE"/>
    <property type="match status" value="1"/>
</dbReference>
<evidence type="ECO:0000256" key="1">
    <source>
        <dbReference type="ARBA" id="ARBA00007261"/>
    </source>
</evidence>